<gene>
    <name evidence="3" type="ORF">SAMN02745215_00937</name>
</gene>
<comment type="similarity">
    <text evidence="1">Belongs to the short-chain dehydrogenases/reductases (SDR) family.</text>
</comment>
<evidence type="ECO:0000256" key="1">
    <source>
        <dbReference type="ARBA" id="ARBA00006484"/>
    </source>
</evidence>
<dbReference type="InterPro" id="IPR002347">
    <property type="entry name" value="SDR_fam"/>
</dbReference>
<dbReference type="PANTHER" id="PTHR42760">
    <property type="entry name" value="SHORT-CHAIN DEHYDROGENASES/REDUCTASES FAMILY MEMBER"/>
    <property type="match status" value="1"/>
</dbReference>
<dbReference type="Proteomes" id="UP000184010">
    <property type="component" value="Unassembled WGS sequence"/>
</dbReference>
<evidence type="ECO:0000313" key="3">
    <source>
        <dbReference type="EMBL" id="SHN58523.1"/>
    </source>
</evidence>
<evidence type="ECO:0000313" key="4">
    <source>
        <dbReference type="Proteomes" id="UP000184010"/>
    </source>
</evidence>
<dbReference type="RefSeq" id="WP_072771494.1">
    <property type="nucleotide sequence ID" value="NZ_FRDN01000004.1"/>
</dbReference>
<dbReference type="STRING" id="1121395.SAMN02745215_00937"/>
<keyword evidence="2" id="KW-0560">Oxidoreductase</keyword>
<dbReference type="EMBL" id="FRDN01000004">
    <property type="protein sequence ID" value="SHN58523.1"/>
    <property type="molecule type" value="Genomic_DNA"/>
</dbReference>
<organism evidence="3 4">
    <name type="scientific">Desulfitobacterium chlororespirans DSM 11544</name>
    <dbReference type="NCBI Taxonomy" id="1121395"/>
    <lineage>
        <taxon>Bacteria</taxon>
        <taxon>Bacillati</taxon>
        <taxon>Bacillota</taxon>
        <taxon>Clostridia</taxon>
        <taxon>Eubacteriales</taxon>
        <taxon>Desulfitobacteriaceae</taxon>
        <taxon>Desulfitobacterium</taxon>
    </lineage>
</organism>
<dbReference type="Pfam" id="PF00106">
    <property type="entry name" value="adh_short"/>
    <property type="match status" value="1"/>
</dbReference>
<dbReference type="PANTHER" id="PTHR42760:SF115">
    <property type="entry name" value="3-OXOACYL-[ACYL-CARRIER-PROTEIN] REDUCTASE FABG"/>
    <property type="match status" value="1"/>
</dbReference>
<proteinExistence type="inferred from homology"/>
<dbReference type="AlphaFoldDB" id="A0A1M7SJ77"/>
<dbReference type="PRINTS" id="PR00081">
    <property type="entry name" value="GDHRDH"/>
</dbReference>
<dbReference type="CDD" id="cd05233">
    <property type="entry name" value="SDR_c"/>
    <property type="match status" value="1"/>
</dbReference>
<dbReference type="GO" id="GO:0016616">
    <property type="term" value="F:oxidoreductase activity, acting on the CH-OH group of donors, NAD or NADP as acceptor"/>
    <property type="evidence" value="ECO:0007669"/>
    <property type="project" value="TreeGrafter"/>
</dbReference>
<name>A0A1M7SJ77_9FIRM</name>
<dbReference type="InterPro" id="IPR036291">
    <property type="entry name" value="NAD(P)-bd_dom_sf"/>
</dbReference>
<protein>
    <submittedName>
        <fullName evidence="3">NAD(P)-dependent dehydrogenase, short-chain alcohol dehydrogenase family</fullName>
    </submittedName>
</protein>
<keyword evidence="4" id="KW-1185">Reference proteome</keyword>
<accession>A0A1M7SJ77</accession>
<evidence type="ECO:0000256" key="2">
    <source>
        <dbReference type="ARBA" id="ARBA00023002"/>
    </source>
</evidence>
<dbReference type="SUPFAM" id="SSF51735">
    <property type="entry name" value="NAD(P)-binding Rossmann-fold domains"/>
    <property type="match status" value="1"/>
</dbReference>
<dbReference type="Pfam" id="PF13561">
    <property type="entry name" value="adh_short_C2"/>
    <property type="match status" value="1"/>
</dbReference>
<sequence>MGVCVITGGAGGMGIAIARMQGKEHNLLLVDVSQVKLDAALETLREDGIQAAAAVCDISDRGCVQALAERAAAMGEISAVIHTAGLSPTMASAPRIVQVNALGTYYIIEEFFKVMGEGSSMVTVASLATHMMARNAGESIHAVVDHPDDPDFEKRLNQLIDGMAVAGNTPAAGVAYSVSKYFSWRYTRRNALRFWSKGIRINCVTPGNIATPMGKAEEAGCARTAAHMAIKRYGTPEEIAAAVVFLTSAAAGDTTGADLPVDGGFCCCTTFPQVGV</sequence>
<dbReference type="Gene3D" id="3.40.50.720">
    <property type="entry name" value="NAD(P)-binding Rossmann-like Domain"/>
    <property type="match status" value="2"/>
</dbReference>
<reference evidence="4" key="1">
    <citation type="submission" date="2016-12" db="EMBL/GenBank/DDBJ databases">
        <authorList>
            <person name="Varghese N."/>
            <person name="Submissions S."/>
        </authorList>
    </citation>
    <scope>NUCLEOTIDE SEQUENCE [LARGE SCALE GENOMIC DNA]</scope>
    <source>
        <strain evidence="4">DSM 11544</strain>
    </source>
</reference>